<evidence type="ECO:0000313" key="1">
    <source>
        <dbReference type="EMBL" id="MER2251880.1"/>
    </source>
</evidence>
<proteinExistence type="predicted"/>
<reference evidence="1 2" key="1">
    <citation type="submission" date="2024-06" db="EMBL/GenBank/DDBJ databases">
        <authorList>
            <person name="Campbell A.G."/>
        </authorList>
    </citation>
    <scope>NUCLEOTIDE SEQUENCE [LARGE SCALE GENOMIC DNA]</scope>
    <source>
        <strain evidence="1 2">EM12</strain>
    </source>
</reference>
<keyword evidence="2" id="KW-1185">Reference proteome</keyword>
<dbReference type="Proteomes" id="UP001480955">
    <property type="component" value="Unassembled WGS sequence"/>
</dbReference>
<dbReference type="InterPro" id="IPR027417">
    <property type="entry name" value="P-loop_NTPase"/>
</dbReference>
<accession>A0ABV1QR29</accession>
<evidence type="ECO:0008006" key="3">
    <source>
        <dbReference type="Google" id="ProtNLM"/>
    </source>
</evidence>
<dbReference type="EMBL" id="JBELQE010000091">
    <property type="protein sequence ID" value="MER2251880.1"/>
    <property type="molecule type" value="Genomic_DNA"/>
</dbReference>
<protein>
    <recommendedName>
        <fullName evidence="3">Sulfotransferase family protein</fullName>
    </recommendedName>
</protein>
<evidence type="ECO:0000313" key="2">
    <source>
        <dbReference type="Proteomes" id="UP001480955"/>
    </source>
</evidence>
<comment type="caution">
    <text evidence="1">The sequence shown here is derived from an EMBL/GenBank/DDBJ whole genome shotgun (WGS) entry which is preliminary data.</text>
</comment>
<gene>
    <name evidence="1" type="ORF">ABS772_18340</name>
</gene>
<sequence length="195" mass="21674">MPLAGLNGEMKASGDRNWYVGGHFSIGHLDRIVGLAPDDFLFSVVRDPVERIASLHRLLARSPEWLPQVNLAIGKSMDYFYDCCIDKGVLEKNTQCSYISGADNYESASASLSRYDCLGSMSDFSGFLNLLGHEVFKKTGVAFKYLDTHHNAAAPTGVEISSALRSRIEKDFAEDFMLVAEVERRQAAMLQDLQR</sequence>
<name>A0ABV1QR29_9HYPH</name>
<dbReference type="Gene3D" id="3.40.50.300">
    <property type="entry name" value="P-loop containing nucleotide triphosphate hydrolases"/>
    <property type="match status" value="1"/>
</dbReference>
<organism evidence="1 2">
    <name type="scientific">Methylorubrum podarium</name>
    <dbReference type="NCBI Taxonomy" id="200476"/>
    <lineage>
        <taxon>Bacteria</taxon>
        <taxon>Pseudomonadati</taxon>
        <taxon>Pseudomonadota</taxon>
        <taxon>Alphaproteobacteria</taxon>
        <taxon>Hyphomicrobiales</taxon>
        <taxon>Methylobacteriaceae</taxon>
        <taxon>Methylorubrum</taxon>
    </lineage>
</organism>
<dbReference type="RefSeq" id="WP_350396224.1">
    <property type="nucleotide sequence ID" value="NZ_JBELQE010000091.1"/>
</dbReference>